<dbReference type="GO" id="GO:0004222">
    <property type="term" value="F:metalloendopeptidase activity"/>
    <property type="evidence" value="ECO:0007669"/>
    <property type="project" value="InterPro"/>
</dbReference>
<keyword evidence="7" id="KW-0472">Membrane</keyword>
<dbReference type="Gene3D" id="3.30.2010.10">
    <property type="entry name" value="Metalloproteases ('zincins'), catalytic domain"/>
    <property type="match status" value="1"/>
</dbReference>
<reference evidence="10" key="1">
    <citation type="submission" date="2020-09" db="EMBL/GenBank/DDBJ databases">
        <title>Sphingomonas sp., a new species isolated from pork steak.</title>
        <authorList>
            <person name="Heidler von Heilborn D."/>
        </authorList>
    </citation>
    <scope>NUCLEOTIDE SEQUENCE [LARGE SCALE GENOMIC DNA]</scope>
</reference>
<feature type="domain" description="Peptidase M48" evidence="8">
    <location>
        <begin position="169"/>
        <end position="317"/>
    </location>
</feature>
<evidence type="ECO:0000313" key="9">
    <source>
        <dbReference type="EMBL" id="QQV77485.1"/>
    </source>
</evidence>
<dbReference type="PANTHER" id="PTHR22726:SF1">
    <property type="entry name" value="METALLOENDOPEPTIDASE OMA1, MITOCHONDRIAL"/>
    <property type="match status" value="1"/>
</dbReference>
<evidence type="ECO:0000256" key="7">
    <source>
        <dbReference type="SAM" id="Phobius"/>
    </source>
</evidence>
<sequence>MTNRVWHYNGVDAVRRDAHFSIAGDRFILATAAGEMLDDRPLDELQPRDATGTDVMFGLKGRPGWRIGFENGVPGEIASLLPAPQRYGRIVDRFGLWPAIGVSAVVASIVVYGFLQTPALVARAVPPSVERKLGDLMVGDLGGRTCDAGTGPEALAALVERIDPNDAAIDVRVVNLPLVNAVTLPGGRIVVFDGLVRAAKSPDELAGVIGHEIGHARHRDVMESLLRQIGLSVLLGGLDGNIGGYTNTLLASSYSRGAETRADQFSIAALKTARITPIPTADFFRRLSGKAKESGSRLAQMTNYLASHPVSSDRATAFAASARGPYTPALDAMQWQALRSICANDRDVEKPRFRF</sequence>
<keyword evidence="5 6" id="KW-0482">Metalloprotease</keyword>
<dbReference type="CDD" id="cd07332">
    <property type="entry name" value="M48C_Oma1_like"/>
    <property type="match status" value="1"/>
</dbReference>
<keyword evidence="7" id="KW-1133">Transmembrane helix</keyword>
<feature type="transmembrane region" description="Helical" evidence="7">
    <location>
        <begin position="94"/>
        <end position="115"/>
    </location>
</feature>
<dbReference type="InterPro" id="IPR051156">
    <property type="entry name" value="Mito/Outer_Membr_Metalloprot"/>
</dbReference>
<proteinExistence type="inferred from homology"/>
<evidence type="ECO:0000256" key="6">
    <source>
        <dbReference type="RuleBase" id="RU003983"/>
    </source>
</evidence>
<dbReference type="PANTHER" id="PTHR22726">
    <property type="entry name" value="METALLOENDOPEPTIDASE OMA1"/>
    <property type="match status" value="1"/>
</dbReference>
<dbReference type="Proteomes" id="UP000595894">
    <property type="component" value="Chromosome"/>
</dbReference>
<evidence type="ECO:0000256" key="5">
    <source>
        <dbReference type="ARBA" id="ARBA00023049"/>
    </source>
</evidence>
<comment type="similarity">
    <text evidence="6">Belongs to the peptidase M48 family.</text>
</comment>
<dbReference type="InterPro" id="IPR001915">
    <property type="entry name" value="Peptidase_M48"/>
</dbReference>
<comment type="cofactor">
    <cofactor evidence="6">
        <name>Zn(2+)</name>
        <dbReference type="ChEBI" id="CHEBI:29105"/>
    </cofactor>
    <text evidence="6">Binds 1 zinc ion per subunit.</text>
</comment>
<dbReference type="GO" id="GO:0046872">
    <property type="term" value="F:metal ion binding"/>
    <property type="evidence" value="ECO:0007669"/>
    <property type="project" value="UniProtKB-KW"/>
</dbReference>
<dbReference type="Pfam" id="PF01435">
    <property type="entry name" value="Peptidase_M48"/>
    <property type="match status" value="1"/>
</dbReference>
<evidence type="ECO:0000313" key="10">
    <source>
        <dbReference type="Proteomes" id="UP000595894"/>
    </source>
</evidence>
<dbReference type="AlphaFoldDB" id="A0A974S4W7"/>
<evidence type="ECO:0000256" key="2">
    <source>
        <dbReference type="ARBA" id="ARBA00022723"/>
    </source>
</evidence>
<keyword evidence="4 6" id="KW-0862">Zinc</keyword>
<keyword evidence="2" id="KW-0479">Metal-binding</keyword>
<dbReference type="GO" id="GO:0016020">
    <property type="term" value="C:membrane"/>
    <property type="evidence" value="ECO:0007669"/>
    <property type="project" value="TreeGrafter"/>
</dbReference>
<evidence type="ECO:0000256" key="1">
    <source>
        <dbReference type="ARBA" id="ARBA00022670"/>
    </source>
</evidence>
<organism evidence="9 10">
    <name type="scientific">Sphingomonas aliaeris</name>
    <dbReference type="NCBI Taxonomy" id="2759526"/>
    <lineage>
        <taxon>Bacteria</taxon>
        <taxon>Pseudomonadati</taxon>
        <taxon>Pseudomonadota</taxon>
        <taxon>Alphaproteobacteria</taxon>
        <taxon>Sphingomonadales</taxon>
        <taxon>Sphingomonadaceae</taxon>
        <taxon>Sphingomonas</taxon>
    </lineage>
</organism>
<dbReference type="EMBL" id="CP061035">
    <property type="protein sequence ID" value="QQV77485.1"/>
    <property type="molecule type" value="Genomic_DNA"/>
</dbReference>
<protein>
    <submittedName>
        <fullName evidence="9">M48 family metallopeptidase</fullName>
    </submittedName>
</protein>
<gene>
    <name evidence="9" type="ORF">H5J25_01270</name>
</gene>
<dbReference type="RefSeq" id="WP_202093985.1">
    <property type="nucleotide sequence ID" value="NZ_CP061035.1"/>
</dbReference>
<keyword evidence="7" id="KW-0812">Transmembrane</keyword>
<keyword evidence="10" id="KW-1185">Reference proteome</keyword>
<keyword evidence="1 6" id="KW-0645">Protease</keyword>
<evidence type="ECO:0000256" key="3">
    <source>
        <dbReference type="ARBA" id="ARBA00022801"/>
    </source>
</evidence>
<evidence type="ECO:0000256" key="4">
    <source>
        <dbReference type="ARBA" id="ARBA00022833"/>
    </source>
</evidence>
<keyword evidence="3 6" id="KW-0378">Hydrolase</keyword>
<dbReference type="KEGG" id="sari:H5J25_01270"/>
<dbReference type="GO" id="GO:0051603">
    <property type="term" value="P:proteolysis involved in protein catabolic process"/>
    <property type="evidence" value="ECO:0007669"/>
    <property type="project" value="TreeGrafter"/>
</dbReference>
<name>A0A974S4W7_9SPHN</name>
<evidence type="ECO:0000259" key="8">
    <source>
        <dbReference type="Pfam" id="PF01435"/>
    </source>
</evidence>
<accession>A0A974S4W7</accession>